<dbReference type="SMART" id="SM00463">
    <property type="entry name" value="SMR"/>
    <property type="match status" value="1"/>
</dbReference>
<dbReference type="SMART" id="SM01162">
    <property type="entry name" value="DUF1771"/>
    <property type="match status" value="1"/>
</dbReference>
<name>A0A9P1EC11_CUSEU</name>
<dbReference type="InterPro" id="IPR002625">
    <property type="entry name" value="Smr_dom"/>
</dbReference>
<proteinExistence type="predicted"/>
<dbReference type="AlphaFoldDB" id="A0A9P1EC11"/>
<feature type="region of interest" description="Disordered" evidence="1">
    <location>
        <begin position="1"/>
        <end position="27"/>
    </location>
</feature>
<dbReference type="Gene3D" id="3.30.1370.110">
    <property type="match status" value="1"/>
</dbReference>
<accession>A0A9P1EC11</accession>
<dbReference type="EMBL" id="CAMAPE010000031">
    <property type="protein sequence ID" value="CAH9094165.1"/>
    <property type="molecule type" value="Genomic_DNA"/>
</dbReference>
<dbReference type="Pfam" id="PF08590">
    <property type="entry name" value="DUF1771"/>
    <property type="match status" value="1"/>
</dbReference>
<gene>
    <name evidence="3" type="ORF">CEURO_LOCUS12613</name>
</gene>
<dbReference type="OrthoDB" id="3231855at2759"/>
<evidence type="ECO:0000259" key="2">
    <source>
        <dbReference type="PROSITE" id="PS50828"/>
    </source>
</evidence>
<evidence type="ECO:0000313" key="4">
    <source>
        <dbReference type="Proteomes" id="UP001152484"/>
    </source>
</evidence>
<dbReference type="PROSITE" id="PS50828">
    <property type="entry name" value="SMR"/>
    <property type="match status" value="1"/>
</dbReference>
<evidence type="ECO:0000313" key="3">
    <source>
        <dbReference type="EMBL" id="CAH9094165.1"/>
    </source>
</evidence>
<dbReference type="InterPro" id="IPR036063">
    <property type="entry name" value="Smr_dom_sf"/>
</dbReference>
<sequence>MKHQKKKKKGSRAPKECEVSNFGDSPSDGEIMWRRLLEPFASVSIEEAASAYREANGDLNRAAEILGNLGETEEDQSTTSSISSWYASSSSSELSGEDHCAQYRVLQKSKMKKVVASAGTVSTVSGKDYVSSLPKKQLSGQKKFSSESYSKEESEQFLCSMLGDDCHLSLAVVKDVLCQCGYDFYKALNILLELSSSSSVDQSGKREVALLPPESNDNLTDIILCSSYSSRSNIQEQMLYTGSPSRDQHKFVHEIERSSPPQGNSESQVSKDVLKSLFNVPTLKTVEHVPGTVKWRDVVTKMSSLGLNSEPPPASSVIHVHNYASKGEDYQIFREASTRHWESMKSYYQKAASAFSNGERQYAAYLADQGRTQNKKALEAEEKASQNIFEARNKSIENVITIDLHGQHVKQAMRLLKLHLLFGAYGRSVRSFRVITGCGGQGLGKSKLKLAVLNLLDNEGIEWSEENRGTLLIKLRGQTNLSFLDTPDSDDE</sequence>
<dbReference type="InterPro" id="IPR013899">
    <property type="entry name" value="DUF1771"/>
</dbReference>
<dbReference type="PANTHER" id="PTHR47676:SF1">
    <property type="entry name" value="SMR DOMAIN-CONTAINING PROTEIN"/>
    <property type="match status" value="1"/>
</dbReference>
<dbReference type="SUPFAM" id="SSF160443">
    <property type="entry name" value="SMR domain-like"/>
    <property type="match status" value="1"/>
</dbReference>
<feature type="compositionally biased region" description="Basic residues" evidence="1">
    <location>
        <begin position="1"/>
        <end position="12"/>
    </location>
</feature>
<protein>
    <recommendedName>
        <fullName evidence="2">Smr domain-containing protein</fullName>
    </recommendedName>
</protein>
<feature type="domain" description="Smr" evidence="2">
    <location>
        <begin position="402"/>
        <end position="476"/>
    </location>
</feature>
<dbReference type="PANTHER" id="PTHR47676">
    <property type="entry name" value="OS01G0225100 PROTEIN"/>
    <property type="match status" value="1"/>
</dbReference>
<comment type="caution">
    <text evidence="3">The sequence shown here is derived from an EMBL/GenBank/DDBJ whole genome shotgun (WGS) entry which is preliminary data.</text>
</comment>
<dbReference type="Pfam" id="PF24767">
    <property type="entry name" value="UBA_At5g58720"/>
    <property type="match status" value="1"/>
</dbReference>
<reference evidence="3" key="1">
    <citation type="submission" date="2022-07" db="EMBL/GenBank/DDBJ databases">
        <authorList>
            <person name="Macas J."/>
            <person name="Novak P."/>
            <person name="Neumann P."/>
        </authorList>
    </citation>
    <scope>NUCLEOTIDE SEQUENCE</scope>
</reference>
<dbReference type="InterPro" id="IPR056254">
    <property type="entry name" value="At5g58720/SDE5-like_UBA-like"/>
</dbReference>
<keyword evidence="4" id="KW-1185">Reference proteome</keyword>
<evidence type="ECO:0000256" key="1">
    <source>
        <dbReference type="SAM" id="MobiDB-lite"/>
    </source>
</evidence>
<organism evidence="3 4">
    <name type="scientific">Cuscuta europaea</name>
    <name type="common">European dodder</name>
    <dbReference type="NCBI Taxonomy" id="41803"/>
    <lineage>
        <taxon>Eukaryota</taxon>
        <taxon>Viridiplantae</taxon>
        <taxon>Streptophyta</taxon>
        <taxon>Embryophyta</taxon>
        <taxon>Tracheophyta</taxon>
        <taxon>Spermatophyta</taxon>
        <taxon>Magnoliopsida</taxon>
        <taxon>eudicotyledons</taxon>
        <taxon>Gunneridae</taxon>
        <taxon>Pentapetalae</taxon>
        <taxon>asterids</taxon>
        <taxon>lamiids</taxon>
        <taxon>Solanales</taxon>
        <taxon>Convolvulaceae</taxon>
        <taxon>Cuscuteae</taxon>
        <taxon>Cuscuta</taxon>
        <taxon>Cuscuta subgen. Cuscuta</taxon>
    </lineage>
</organism>
<dbReference type="Proteomes" id="UP001152484">
    <property type="component" value="Unassembled WGS sequence"/>
</dbReference>
<dbReference type="InterPro" id="IPR055319">
    <property type="entry name" value="At5g58720-like"/>
</dbReference>